<evidence type="ECO:0000313" key="1">
    <source>
        <dbReference type="EMBL" id="ONK73060.1"/>
    </source>
</evidence>
<accession>A0A5P1F967</accession>
<dbReference type="AlphaFoldDB" id="A0A5P1F967"/>
<gene>
    <name evidence="1" type="ORF">A4U43_C04F26730</name>
</gene>
<protein>
    <submittedName>
        <fullName evidence="1">Uncharacterized protein</fullName>
    </submittedName>
</protein>
<proteinExistence type="predicted"/>
<evidence type="ECO:0000313" key="2">
    <source>
        <dbReference type="Proteomes" id="UP000243459"/>
    </source>
</evidence>
<dbReference type="Gramene" id="ONK73060">
    <property type="protein sequence ID" value="ONK73060"/>
    <property type="gene ID" value="A4U43_C04F26730"/>
</dbReference>
<keyword evidence="2" id="KW-1185">Reference proteome</keyword>
<dbReference type="EMBL" id="CM007384">
    <property type="protein sequence ID" value="ONK73060.1"/>
    <property type="molecule type" value="Genomic_DNA"/>
</dbReference>
<name>A0A5P1F967_ASPOF</name>
<sequence>MKVMKEDLAQATLLATKVHWEEALCTNLSFGPQRRLRSELTKEEVQDFLKDPTKLKAWLGEVALWPKPAGAILALLEVFLYEFVDMGNERPLPSAKQEEVVEDACLAPLMLAWTGLPAGVEANMTTLVRANEAPEPLRLGKELTMELEPTTEAVKEDIPLEG</sequence>
<reference evidence="2" key="1">
    <citation type="journal article" date="2017" name="Nat. Commun.">
        <title>The asparagus genome sheds light on the origin and evolution of a young Y chromosome.</title>
        <authorList>
            <person name="Harkess A."/>
            <person name="Zhou J."/>
            <person name="Xu C."/>
            <person name="Bowers J.E."/>
            <person name="Van der Hulst R."/>
            <person name="Ayyampalayam S."/>
            <person name="Mercati F."/>
            <person name="Riccardi P."/>
            <person name="McKain M.R."/>
            <person name="Kakrana A."/>
            <person name="Tang H."/>
            <person name="Ray J."/>
            <person name="Groenendijk J."/>
            <person name="Arikit S."/>
            <person name="Mathioni S.M."/>
            <person name="Nakano M."/>
            <person name="Shan H."/>
            <person name="Telgmann-Rauber A."/>
            <person name="Kanno A."/>
            <person name="Yue Z."/>
            <person name="Chen H."/>
            <person name="Li W."/>
            <person name="Chen Y."/>
            <person name="Xu X."/>
            <person name="Zhang Y."/>
            <person name="Luo S."/>
            <person name="Chen H."/>
            <person name="Gao J."/>
            <person name="Mao Z."/>
            <person name="Pires J.C."/>
            <person name="Luo M."/>
            <person name="Kudrna D."/>
            <person name="Wing R.A."/>
            <person name="Meyers B.C."/>
            <person name="Yi K."/>
            <person name="Kong H."/>
            <person name="Lavrijsen P."/>
            <person name="Sunseri F."/>
            <person name="Falavigna A."/>
            <person name="Ye Y."/>
            <person name="Leebens-Mack J.H."/>
            <person name="Chen G."/>
        </authorList>
    </citation>
    <scope>NUCLEOTIDE SEQUENCE [LARGE SCALE GENOMIC DNA]</scope>
    <source>
        <strain evidence="2">cv. DH0086</strain>
    </source>
</reference>
<organism evidence="1 2">
    <name type="scientific">Asparagus officinalis</name>
    <name type="common">Garden asparagus</name>
    <dbReference type="NCBI Taxonomy" id="4686"/>
    <lineage>
        <taxon>Eukaryota</taxon>
        <taxon>Viridiplantae</taxon>
        <taxon>Streptophyta</taxon>
        <taxon>Embryophyta</taxon>
        <taxon>Tracheophyta</taxon>
        <taxon>Spermatophyta</taxon>
        <taxon>Magnoliopsida</taxon>
        <taxon>Liliopsida</taxon>
        <taxon>Asparagales</taxon>
        <taxon>Asparagaceae</taxon>
        <taxon>Asparagoideae</taxon>
        <taxon>Asparagus</taxon>
    </lineage>
</organism>
<dbReference type="Proteomes" id="UP000243459">
    <property type="component" value="Chromosome 4"/>
</dbReference>